<organism evidence="1">
    <name type="scientific">uncultured marine thaumarchaeote AD1000_31_G03</name>
    <dbReference type="NCBI Taxonomy" id="1455907"/>
    <lineage>
        <taxon>Archaea</taxon>
        <taxon>Nitrososphaerota</taxon>
        <taxon>environmental samples</taxon>
    </lineage>
</organism>
<name>A0A075FNF3_9ARCH</name>
<proteinExistence type="predicted"/>
<accession>A0A075FNF3</accession>
<reference evidence="1" key="1">
    <citation type="journal article" date="2014" name="Genome Biol. Evol.">
        <title>Pangenome evidence for extensive interdomain horizontal transfer affecting lineage core and shell genes in uncultured planktonic thaumarchaeota and euryarchaeota.</title>
        <authorList>
            <person name="Deschamps P."/>
            <person name="Zivanovic Y."/>
            <person name="Moreira D."/>
            <person name="Rodriguez-Valera F."/>
            <person name="Lopez-Garcia P."/>
        </authorList>
    </citation>
    <scope>NUCLEOTIDE SEQUENCE</scope>
</reference>
<sequence length="58" mass="6749">MKNDPLEEKNIAGERIDVVKTMEEILTQFMKYSNMDGEVLSDEEIKKAKETLLRLGYI</sequence>
<evidence type="ECO:0000313" key="1">
    <source>
        <dbReference type="EMBL" id="AIE93130.1"/>
    </source>
</evidence>
<dbReference type="AlphaFoldDB" id="A0A075FNF3"/>
<dbReference type="EMBL" id="KF900386">
    <property type="protein sequence ID" value="AIE93130.1"/>
    <property type="molecule type" value="Genomic_DNA"/>
</dbReference>
<protein>
    <submittedName>
        <fullName evidence="1">Uncharacterized protein</fullName>
    </submittedName>
</protein>